<evidence type="ECO:0000256" key="3">
    <source>
        <dbReference type="ARBA" id="ARBA00022737"/>
    </source>
</evidence>
<dbReference type="OrthoDB" id="9815592at2"/>
<evidence type="ECO:0000256" key="4">
    <source>
        <dbReference type="ARBA" id="ARBA00023315"/>
    </source>
</evidence>
<dbReference type="Pfam" id="PF00132">
    <property type="entry name" value="Hexapep"/>
    <property type="match status" value="1"/>
</dbReference>
<dbReference type="PANTHER" id="PTHR43300">
    <property type="entry name" value="ACETYLTRANSFERASE"/>
    <property type="match status" value="1"/>
</dbReference>
<evidence type="ECO:0000313" key="5">
    <source>
        <dbReference type="EMBL" id="ATX80280.1"/>
    </source>
</evidence>
<evidence type="ECO:0000313" key="6">
    <source>
        <dbReference type="Proteomes" id="UP000231701"/>
    </source>
</evidence>
<dbReference type="Gene3D" id="2.160.10.10">
    <property type="entry name" value="Hexapeptide repeat proteins"/>
    <property type="match status" value="1"/>
</dbReference>
<dbReference type="PROSITE" id="PS00101">
    <property type="entry name" value="HEXAPEP_TRANSFERASES"/>
    <property type="match status" value="1"/>
</dbReference>
<dbReference type="AlphaFoldDB" id="A0A2K8KZ34"/>
<protein>
    <submittedName>
        <fullName evidence="5">Virginiamycin A acetyltransferase</fullName>
        <ecNumber evidence="5">2.3.1.-</ecNumber>
    </submittedName>
</protein>
<organism evidence="5 6">
    <name type="scientific">Mariprofundus aestuarium</name>
    <dbReference type="NCBI Taxonomy" id="1921086"/>
    <lineage>
        <taxon>Bacteria</taxon>
        <taxon>Pseudomonadati</taxon>
        <taxon>Pseudomonadota</taxon>
        <taxon>Candidatius Mariprofundia</taxon>
        <taxon>Mariprofundales</taxon>
        <taxon>Mariprofundaceae</taxon>
        <taxon>Mariprofundus</taxon>
    </lineage>
</organism>
<dbReference type="InterPro" id="IPR018357">
    <property type="entry name" value="Hexapep_transf_CS"/>
</dbReference>
<dbReference type="Proteomes" id="UP000231701">
    <property type="component" value="Chromosome"/>
</dbReference>
<dbReference type="EC" id="2.3.1.-" evidence="5"/>
<keyword evidence="3" id="KW-0677">Repeat</keyword>
<comment type="similarity">
    <text evidence="1">Belongs to the transferase hexapeptide repeat family.</text>
</comment>
<dbReference type="KEGG" id="maes:Ga0123461_1868"/>
<dbReference type="InterPro" id="IPR001451">
    <property type="entry name" value="Hexapep"/>
</dbReference>
<dbReference type="CDD" id="cd03349">
    <property type="entry name" value="LbH_XAT"/>
    <property type="match status" value="1"/>
</dbReference>
<evidence type="ECO:0000256" key="2">
    <source>
        <dbReference type="ARBA" id="ARBA00022679"/>
    </source>
</evidence>
<dbReference type="EMBL" id="CP018799">
    <property type="protein sequence ID" value="ATX80280.1"/>
    <property type="molecule type" value="Genomic_DNA"/>
</dbReference>
<gene>
    <name evidence="5" type="ORF">Ga0123461_1868</name>
</gene>
<dbReference type="SUPFAM" id="SSF51161">
    <property type="entry name" value="Trimeric LpxA-like enzymes"/>
    <property type="match status" value="1"/>
</dbReference>
<proteinExistence type="inferred from homology"/>
<reference evidence="5 6" key="1">
    <citation type="submission" date="2016-12" db="EMBL/GenBank/DDBJ databases">
        <title>Isolation and genomic insights into novel planktonic Zetaproteobacteria from stratified waters of the Chesapeake Bay.</title>
        <authorList>
            <person name="McAllister S.M."/>
            <person name="Kato S."/>
            <person name="Chan C.S."/>
            <person name="Chiu B.K."/>
            <person name="Field E.K."/>
        </authorList>
    </citation>
    <scope>NUCLEOTIDE SEQUENCE [LARGE SCALE GENOMIC DNA]</scope>
    <source>
        <strain evidence="5 6">CP-5</strain>
    </source>
</reference>
<name>A0A2K8KZ34_MARES</name>
<dbReference type="PANTHER" id="PTHR43300:SF11">
    <property type="entry name" value="ACETYLTRANSFERASE RV3034C-RELATED"/>
    <property type="match status" value="1"/>
</dbReference>
<dbReference type="InterPro" id="IPR050179">
    <property type="entry name" value="Trans_hexapeptide_repeat"/>
</dbReference>
<dbReference type="GO" id="GO:0016746">
    <property type="term" value="F:acyltransferase activity"/>
    <property type="evidence" value="ECO:0007669"/>
    <property type="project" value="UniProtKB-KW"/>
</dbReference>
<sequence>MFQIRHLSHKRLLNLLLRFMSLKYQGVYLAQGSRLTADAEIGFGTRVNGPVVIKGHGKAVIGKYCAIGDGLRVITSNHDLQYLSVQNALQQSILGHHATDKKRDVKIGNDVWIGDGVIILPGVEVGDGAIIGAGAIVTRNVNAYQVSAGNPAKHIKSRFPKSAVELLKDLKWWDWSLDEMRARKGLFEIDFSSLNEQDIEAIKAKTAQAHE</sequence>
<keyword evidence="2 5" id="KW-0808">Transferase</keyword>
<dbReference type="InterPro" id="IPR011004">
    <property type="entry name" value="Trimer_LpxA-like_sf"/>
</dbReference>
<evidence type="ECO:0000256" key="1">
    <source>
        <dbReference type="ARBA" id="ARBA00007274"/>
    </source>
</evidence>
<keyword evidence="6" id="KW-1185">Reference proteome</keyword>
<accession>A0A2K8KZ34</accession>
<keyword evidence="4 5" id="KW-0012">Acyltransferase</keyword>